<dbReference type="SUPFAM" id="SSF53300">
    <property type="entry name" value="vWA-like"/>
    <property type="match status" value="1"/>
</dbReference>
<dbReference type="AlphaFoldDB" id="A0A819EF45"/>
<name>A0A819EF45_9BILA</name>
<organism evidence="1 2">
    <name type="scientific">Adineta steineri</name>
    <dbReference type="NCBI Taxonomy" id="433720"/>
    <lineage>
        <taxon>Eukaryota</taxon>
        <taxon>Metazoa</taxon>
        <taxon>Spiralia</taxon>
        <taxon>Gnathifera</taxon>
        <taxon>Rotifera</taxon>
        <taxon>Eurotatoria</taxon>
        <taxon>Bdelloidea</taxon>
        <taxon>Adinetida</taxon>
        <taxon>Adinetidae</taxon>
        <taxon>Adineta</taxon>
    </lineage>
</organism>
<reference evidence="1" key="1">
    <citation type="submission" date="2021-02" db="EMBL/GenBank/DDBJ databases">
        <authorList>
            <person name="Nowell W R."/>
        </authorList>
    </citation>
    <scope>NUCLEOTIDE SEQUENCE</scope>
</reference>
<dbReference type="InterPro" id="IPR036465">
    <property type="entry name" value="vWFA_dom_sf"/>
</dbReference>
<dbReference type="PANTHER" id="PTHR47763">
    <property type="entry name" value="ALPHA-PROTEIN KINASE VWKA"/>
    <property type="match status" value="1"/>
</dbReference>
<dbReference type="EMBL" id="CAJOAZ010001733">
    <property type="protein sequence ID" value="CAF3849826.1"/>
    <property type="molecule type" value="Genomic_DNA"/>
</dbReference>
<sequence length="169" mass="19915">MAERYPRAMHTTNTLSNIADLRRVLDEIERNENENISGNIRLDAIKKQCDMLQKESRDKLSATEEKQFYARQDLDYISKRRNEINDVIKALNKAESVDLCFLMDCTNSMKKYIEEVKNRIFETVQSLKSRFSHLKIRLAFVGYRDLNLPADEQFSILDFTNEKEFESFG</sequence>
<evidence type="ECO:0000313" key="1">
    <source>
        <dbReference type="EMBL" id="CAF3849826.1"/>
    </source>
</evidence>
<accession>A0A819EF45</accession>
<proteinExistence type="predicted"/>
<dbReference type="InterPro" id="IPR052969">
    <property type="entry name" value="Thr-specific_kinase-like"/>
</dbReference>
<comment type="caution">
    <text evidence="1">The sequence shown here is derived from an EMBL/GenBank/DDBJ whole genome shotgun (WGS) entry which is preliminary data.</text>
</comment>
<evidence type="ECO:0008006" key="3">
    <source>
        <dbReference type="Google" id="ProtNLM"/>
    </source>
</evidence>
<evidence type="ECO:0000313" key="2">
    <source>
        <dbReference type="Proteomes" id="UP000663844"/>
    </source>
</evidence>
<gene>
    <name evidence="1" type="ORF">OXD698_LOCUS21212</name>
</gene>
<feature type="non-terminal residue" evidence="1">
    <location>
        <position position="169"/>
    </location>
</feature>
<dbReference type="PANTHER" id="PTHR47763:SF4">
    <property type="entry name" value="ALPHA-PROTEIN KINASE VWKA"/>
    <property type="match status" value="1"/>
</dbReference>
<dbReference type="Proteomes" id="UP000663844">
    <property type="component" value="Unassembled WGS sequence"/>
</dbReference>
<protein>
    <recommendedName>
        <fullName evidence="3">VWFA domain-containing protein</fullName>
    </recommendedName>
</protein>
<dbReference type="Gene3D" id="3.40.50.410">
    <property type="entry name" value="von Willebrand factor, type A domain"/>
    <property type="match status" value="1"/>
</dbReference>